<dbReference type="EMBL" id="CP029161">
    <property type="protein sequence ID" value="AWH90681.1"/>
    <property type="molecule type" value="Genomic_DNA"/>
</dbReference>
<gene>
    <name evidence="3" type="ORF">DD681_02645</name>
</gene>
<protein>
    <submittedName>
        <fullName evidence="3">Flagellar motor switch protein FliN</fullName>
    </submittedName>
</protein>
<evidence type="ECO:0000313" key="4">
    <source>
        <dbReference type="Proteomes" id="UP000244884"/>
    </source>
</evidence>
<dbReference type="PRINTS" id="PR00956">
    <property type="entry name" value="FLGMOTORFLIN"/>
</dbReference>
<keyword evidence="3" id="KW-0282">Flagellum</keyword>
<dbReference type="Proteomes" id="UP000244884">
    <property type="component" value="Chromosome"/>
</dbReference>
<dbReference type="GO" id="GO:0071978">
    <property type="term" value="P:bacterial-type flagellum-dependent swarming motility"/>
    <property type="evidence" value="ECO:0007669"/>
    <property type="project" value="TreeGrafter"/>
</dbReference>
<evidence type="ECO:0000256" key="1">
    <source>
        <dbReference type="ARBA" id="ARBA00009226"/>
    </source>
</evidence>
<dbReference type="GO" id="GO:0009425">
    <property type="term" value="C:bacterial-type flagellum basal body"/>
    <property type="evidence" value="ECO:0007669"/>
    <property type="project" value="InterPro"/>
</dbReference>
<dbReference type="GO" id="GO:0050918">
    <property type="term" value="P:positive chemotaxis"/>
    <property type="evidence" value="ECO:0007669"/>
    <property type="project" value="TreeGrafter"/>
</dbReference>
<dbReference type="InterPro" id="IPR001543">
    <property type="entry name" value="FliN-like_C"/>
</dbReference>
<proteinExistence type="inferred from homology"/>
<dbReference type="InterPro" id="IPR036429">
    <property type="entry name" value="SpoA-like_sf"/>
</dbReference>
<dbReference type="SUPFAM" id="SSF101801">
    <property type="entry name" value="Surface presentation of antigens (SPOA)"/>
    <property type="match status" value="1"/>
</dbReference>
<dbReference type="AlphaFoldDB" id="A0A2U8DGR7"/>
<dbReference type="GO" id="GO:0003774">
    <property type="term" value="F:cytoskeletal motor activity"/>
    <property type="evidence" value="ECO:0007669"/>
    <property type="project" value="InterPro"/>
</dbReference>
<keyword evidence="3" id="KW-0966">Cell projection</keyword>
<accession>A0A2U8DGR7</accession>
<dbReference type="Gene3D" id="2.30.330.10">
    <property type="entry name" value="SpoA-like"/>
    <property type="match status" value="1"/>
</dbReference>
<comment type="similarity">
    <text evidence="1">Belongs to the FliN/MopA/SpaO family.</text>
</comment>
<dbReference type="RefSeq" id="WP_158341456.1">
    <property type="nucleotide sequence ID" value="NZ_CP029161.1"/>
</dbReference>
<organism evidence="3 4">
    <name type="scientific">Buchnera aphidicola</name>
    <name type="common">Melanaphis sacchari</name>
    <dbReference type="NCBI Taxonomy" id="2173854"/>
    <lineage>
        <taxon>Bacteria</taxon>
        <taxon>Pseudomonadati</taxon>
        <taxon>Pseudomonadota</taxon>
        <taxon>Gammaproteobacteria</taxon>
        <taxon>Enterobacterales</taxon>
        <taxon>Erwiniaceae</taxon>
        <taxon>Buchnera</taxon>
    </lineage>
</organism>
<dbReference type="PANTHER" id="PTHR30034:SF6">
    <property type="entry name" value="YOP PROTEINS TRANSLOCATION PROTEIN Q"/>
    <property type="match status" value="1"/>
</dbReference>
<dbReference type="Pfam" id="PF01052">
    <property type="entry name" value="FliMN_C"/>
    <property type="match status" value="1"/>
</dbReference>
<evidence type="ECO:0000313" key="3">
    <source>
        <dbReference type="EMBL" id="AWH90681.1"/>
    </source>
</evidence>
<feature type="domain" description="Flagellar motor switch protein FliN-like C-terminal" evidence="2">
    <location>
        <begin position="52"/>
        <end position="121"/>
    </location>
</feature>
<reference evidence="3 4" key="1">
    <citation type="submission" date="2018-04" db="EMBL/GenBank/DDBJ databases">
        <title>Genome sequence of Buchnera aphidicola from Melaphis sacchari.</title>
        <authorList>
            <person name="Geib S.M."/>
            <person name="Palmer N.A."/>
            <person name="Sattler S.E."/>
            <person name="Sarath G."/>
        </authorList>
    </citation>
    <scope>NUCLEOTIDE SEQUENCE [LARGE SCALE GENOMIC DNA]</scope>
    <source>
        <strain evidence="3 4">LSU</strain>
    </source>
</reference>
<keyword evidence="3" id="KW-0969">Cilium</keyword>
<evidence type="ECO:0000259" key="2">
    <source>
        <dbReference type="Pfam" id="PF01052"/>
    </source>
</evidence>
<name>A0A2U8DGR7_9GAMM</name>
<sequence>MNLIEKVNDSNTSDDFKIQDNNDTNLVKEDLSSDSRQNQSNIVDKLIEKNEKILNLPINIAVELGGLKVKIKDLLNFSVGTMLSLNESPEDFLKIFANGKLIGLGEIVVSQKKYGIRIISMKKNLNSVNNQ</sequence>
<dbReference type="OrthoDB" id="9773459at2"/>
<dbReference type="PANTHER" id="PTHR30034">
    <property type="entry name" value="FLAGELLAR MOTOR SWITCH PROTEIN FLIM"/>
    <property type="match status" value="1"/>
</dbReference>
<dbReference type="InterPro" id="IPR001172">
    <property type="entry name" value="FliN_T3SS_HrcQb"/>
</dbReference>